<keyword evidence="4" id="KW-1185">Reference proteome</keyword>
<feature type="domain" description="GP-PDE" evidence="2">
    <location>
        <begin position="6"/>
        <end position="242"/>
    </location>
</feature>
<feature type="region of interest" description="Disordered" evidence="1">
    <location>
        <begin position="258"/>
        <end position="282"/>
    </location>
</feature>
<dbReference type="Gene3D" id="3.20.20.190">
    <property type="entry name" value="Phosphatidylinositol (PI) phosphodiesterase"/>
    <property type="match status" value="1"/>
</dbReference>
<dbReference type="Proteomes" id="UP000568380">
    <property type="component" value="Unassembled WGS sequence"/>
</dbReference>
<sequence>MFDPDPLIVAHRGAPKVAPENTLAAFRAAGTAGADLYELDVHQTRDGHLVVIHDASLARTTDVEQVFPDRAPWRVRDFTLEEITKLDAGSWFDQKFAGERVPTLRGVLEAMKDGPGLLLEVKHPEDAPEVAERLAGLMALAPPLTIVQSFDWQFIKRFQARGERAVLSRSPAEAELTDIAEYAEYVSVKHRAMTPAYVRRAHRLGLKVLAFTVNRRPALRRVVAAGVDGLITNRPKALRRALETHVCFTAPPELVSMTNRPPGGRRACPPPAPAPTAPAPAPTPVVGTGLPLVTRPVVPLL</sequence>
<dbReference type="InterPro" id="IPR017946">
    <property type="entry name" value="PLC-like_Pdiesterase_TIM-brl"/>
</dbReference>
<comment type="caution">
    <text evidence="3">The sequence shown here is derived from an EMBL/GenBank/DDBJ whole genome shotgun (WGS) entry which is preliminary data.</text>
</comment>
<dbReference type="EMBL" id="JACHIN010000023">
    <property type="protein sequence ID" value="MBB5084433.1"/>
    <property type="molecule type" value="Genomic_DNA"/>
</dbReference>
<organism evidence="3 4">
    <name type="scientific">Nonomuraea endophytica</name>
    <dbReference type="NCBI Taxonomy" id="714136"/>
    <lineage>
        <taxon>Bacteria</taxon>
        <taxon>Bacillati</taxon>
        <taxon>Actinomycetota</taxon>
        <taxon>Actinomycetes</taxon>
        <taxon>Streptosporangiales</taxon>
        <taxon>Streptosporangiaceae</taxon>
        <taxon>Nonomuraea</taxon>
    </lineage>
</organism>
<dbReference type="EC" id="3.1.4.46" evidence="3"/>
<dbReference type="Pfam" id="PF03009">
    <property type="entry name" value="GDPD"/>
    <property type="match status" value="1"/>
</dbReference>
<dbReference type="AlphaFoldDB" id="A0A7W8AE78"/>
<dbReference type="InterPro" id="IPR030395">
    <property type="entry name" value="GP_PDE_dom"/>
</dbReference>
<name>A0A7W8AE78_9ACTN</name>
<evidence type="ECO:0000256" key="1">
    <source>
        <dbReference type="SAM" id="MobiDB-lite"/>
    </source>
</evidence>
<dbReference type="GO" id="GO:0006629">
    <property type="term" value="P:lipid metabolic process"/>
    <property type="evidence" value="ECO:0007669"/>
    <property type="project" value="InterPro"/>
</dbReference>
<dbReference type="SUPFAM" id="SSF51695">
    <property type="entry name" value="PLC-like phosphodiesterases"/>
    <property type="match status" value="1"/>
</dbReference>
<dbReference type="PROSITE" id="PS51704">
    <property type="entry name" value="GP_PDE"/>
    <property type="match status" value="1"/>
</dbReference>
<accession>A0A7W8AE78</accession>
<dbReference type="PANTHER" id="PTHR46211:SF14">
    <property type="entry name" value="GLYCEROPHOSPHODIESTER PHOSPHODIESTERASE"/>
    <property type="match status" value="1"/>
</dbReference>
<keyword evidence="3" id="KW-0378">Hydrolase</keyword>
<proteinExistence type="predicted"/>
<evidence type="ECO:0000313" key="3">
    <source>
        <dbReference type="EMBL" id="MBB5084433.1"/>
    </source>
</evidence>
<evidence type="ECO:0000313" key="4">
    <source>
        <dbReference type="Proteomes" id="UP000568380"/>
    </source>
</evidence>
<dbReference type="RefSeq" id="WP_184974397.1">
    <property type="nucleotide sequence ID" value="NZ_JACHIN010000023.1"/>
</dbReference>
<protein>
    <submittedName>
        <fullName evidence="3">Glycerophosphoryl diester phosphodiesterase</fullName>
        <ecNumber evidence="3">3.1.4.46</ecNumber>
    </submittedName>
</protein>
<reference evidence="3 4" key="1">
    <citation type="submission" date="2020-08" db="EMBL/GenBank/DDBJ databases">
        <title>Genomic Encyclopedia of Type Strains, Phase IV (KMG-IV): sequencing the most valuable type-strain genomes for metagenomic binning, comparative biology and taxonomic classification.</title>
        <authorList>
            <person name="Goeker M."/>
        </authorList>
    </citation>
    <scope>NUCLEOTIDE SEQUENCE [LARGE SCALE GENOMIC DNA]</scope>
    <source>
        <strain evidence="3 4">DSM 45385</strain>
    </source>
</reference>
<feature type="compositionally biased region" description="Pro residues" evidence="1">
    <location>
        <begin position="268"/>
        <end position="282"/>
    </location>
</feature>
<dbReference type="PANTHER" id="PTHR46211">
    <property type="entry name" value="GLYCEROPHOSPHORYL DIESTER PHOSPHODIESTERASE"/>
    <property type="match status" value="1"/>
</dbReference>
<dbReference type="GO" id="GO:0008889">
    <property type="term" value="F:glycerophosphodiester phosphodiesterase activity"/>
    <property type="evidence" value="ECO:0007669"/>
    <property type="project" value="UniProtKB-EC"/>
</dbReference>
<evidence type="ECO:0000259" key="2">
    <source>
        <dbReference type="PROSITE" id="PS51704"/>
    </source>
</evidence>
<gene>
    <name evidence="3" type="ORF">HNR40_009942</name>
</gene>